<name>A0A2X2R7K8_CAPOC</name>
<organism evidence="1 2">
    <name type="scientific">Capnocytophaga ochracea</name>
    <dbReference type="NCBI Taxonomy" id="1018"/>
    <lineage>
        <taxon>Bacteria</taxon>
        <taxon>Pseudomonadati</taxon>
        <taxon>Bacteroidota</taxon>
        <taxon>Flavobacteriia</taxon>
        <taxon>Flavobacteriales</taxon>
        <taxon>Flavobacteriaceae</taxon>
        <taxon>Capnocytophaga</taxon>
    </lineage>
</organism>
<proteinExistence type="predicted"/>
<dbReference type="Gene3D" id="3.40.1580.10">
    <property type="entry name" value="SMI1/KNR4-like"/>
    <property type="match status" value="1"/>
</dbReference>
<evidence type="ECO:0008006" key="3">
    <source>
        <dbReference type="Google" id="ProtNLM"/>
    </source>
</evidence>
<dbReference type="RefSeq" id="WP_128090708.1">
    <property type="nucleotide sequence ID" value="NZ_UARG01000017.1"/>
</dbReference>
<protein>
    <recommendedName>
        <fullName evidence="3">Knr4/Smi1-like domain-containing protein</fullName>
    </recommendedName>
</protein>
<gene>
    <name evidence="1" type="ORF">NCTC11546_00298</name>
</gene>
<dbReference type="Proteomes" id="UP000249891">
    <property type="component" value="Unassembled WGS sequence"/>
</dbReference>
<evidence type="ECO:0000313" key="2">
    <source>
        <dbReference type="Proteomes" id="UP000249891"/>
    </source>
</evidence>
<dbReference type="AlphaFoldDB" id="A0A2X2R7K8"/>
<dbReference type="InterPro" id="IPR037883">
    <property type="entry name" value="Knr4/Smi1-like_sf"/>
</dbReference>
<accession>A0A2X2R7K8</accession>
<sequence length="123" mass="14864">MSRASELKRIQHLNIPDSYKEVLTQFEFFCLYEYEGREIELWSFANLFSYINRDYYQWELLKYFSAPNAEHTFTFGSSHDDARLYFDLTDFSVWEYWLDDDSTDKVADSFDEIISKAKLIDKE</sequence>
<dbReference type="EMBL" id="UARG01000017">
    <property type="protein sequence ID" value="SQA77096.1"/>
    <property type="molecule type" value="Genomic_DNA"/>
</dbReference>
<reference evidence="1 2" key="1">
    <citation type="submission" date="2018-06" db="EMBL/GenBank/DDBJ databases">
        <authorList>
            <consortium name="Pathogen Informatics"/>
            <person name="Doyle S."/>
        </authorList>
    </citation>
    <scope>NUCLEOTIDE SEQUENCE [LARGE SCALE GENOMIC DNA]</scope>
    <source>
        <strain evidence="1 2">NCTC11546</strain>
    </source>
</reference>
<evidence type="ECO:0000313" key="1">
    <source>
        <dbReference type="EMBL" id="SQA77096.1"/>
    </source>
</evidence>
<dbReference type="SUPFAM" id="SSF160631">
    <property type="entry name" value="SMI1/KNR4-like"/>
    <property type="match status" value="1"/>
</dbReference>